<dbReference type="RefSeq" id="WP_317637235.1">
    <property type="nucleotide sequence ID" value="NZ_AP026803.1"/>
</dbReference>
<evidence type="ECO:0000313" key="3">
    <source>
        <dbReference type="Proteomes" id="UP001321741"/>
    </source>
</evidence>
<evidence type="ECO:0000313" key="2">
    <source>
        <dbReference type="EMBL" id="BDR60998.1"/>
    </source>
</evidence>
<dbReference type="Proteomes" id="UP001321741">
    <property type="component" value="Chromosome"/>
</dbReference>
<gene>
    <name evidence="2" type="ORF">KIM322_12590</name>
</gene>
<dbReference type="EMBL" id="AP026803">
    <property type="protein sequence ID" value="BDR60998.1"/>
    <property type="molecule type" value="Genomic_DNA"/>
</dbReference>
<reference evidence="2 3" key="1">
    <citation type="journal article" date="2023" name="Microbiol. Spectr.">
        <title>Symbiosis of Carpenter Bees with Uncharacterized Lactic Acid Bacteria Showing NAD Auxotrophy.</title>
        <authorList>
            <person name="Kawasaki S."/>
            <person name="Ozawa K."/>
            <person name="Mori T."/>
            <person name="Yamamoto A."/>
            <person name="Ito M."/>
            <person name="Ohkuma M."/>
            <person name="Sakamoto M."/>
            <person name="Matsutani M."/>
        </authorList>
    </citation>
    <scope>NUCLEOTIDE SEQUENCE [LARGE SCALE GENOMIC DNA]</scope>
    <source>
        <strain evidence="2 3">Kim32-2</strain>
    </source>
</reference>
<keyword evidence="1" id="KW-0472">Membrane</keyword>
<proteinExistence type="predicted"/>
<keyword evidence="1" id="KW-0812">Transmembrane</keyword>
<name>A0ABN6SKU3_9LACO</name>
<protein>
    <submittedName>
        <fullName evidence="2">Uncharacterized protein</fullName>
    </submittedName>
</protein>
<accession>A0ABN6SKU3</accession>
<feature type="transmembrane region" description="Helical" evidence="1">
    <location>
        <begin position="27"/>
        <end position="44"/>
    </location>
</feature>
<organism evidence="2 3">
    <name type="scientific">Lactobacillus xylocopicola</name>
    <dbReference type="NCBI Taxonomy" id="2976676"/>
    <lineage>
        <taxon>Bacteria</taxon>
        <taxon>Bacillati</taxon>
        <taxon>Bacillota</taxon>
        <taxon>Bacilli</taxon>
        <taxon>Lactobacillales</taxon>
        <taxon>Lactobacillaceae</taxon>
        <taxon>Lactobacillus</taxon>
    </lineage>
</organism>
<evidence type="ECO:0000256" key="1">
    <source>
        <dbReference type="SAM" id="Phobius"/>
    </source>
</evidence>
<sequence>MAKKPIKDLDDGRIFHLINQERKVDKIILRLSAVYVVFLIWAVMFDFGVFAKTVVVTFVILFTYFMICKIMDIYDWYQDRK</sequence>
<feature type="transmembrane region" description="Helical" evidence="1">
    <location>
        <begin position="50"/>
        <end position="71"/>
    </location>
</feature>
<keyword evidence="1" id="KW-1133">Transmembrane helix</keyword>
<keyword evidence="3" id="KW-1185">Reference proteome</keyword>